<reference evidence="2" key="1">
    <citation type="submission" date="2020-01" db="EMBL/GenBank/DDBJ databases">
        <authorList>
            <consortium name="DOE Joint Genome Institute"/>
            <person name="Haridas S."/>
            <person name="Albert R."/>
            <person name="Binder M."/>
            <person name="Bloem J."/>
            <person name="Labutti K."/>
            <person name="Salamov A."/>
            <person name="Andreopoulos B."/>
            <person name="Baker S.E."/>
            <person name="Barry K."/>
            <person name="Bills G."/>
            <person name="Bluhm B.H."/>
            <person name="Cannon C."/>
            <person name="Castanera R."/>
            <person name="Culley D.E."/>
            <person name="Daum C."/>
            <person name="Ezra D."/>
            <person name="Gonzalez J.B."/>
            <person name="Henrissat B."/>
            <person name="Kuo A."/>
            <person name="Liang C."/>
            <person name="Lipzen A."/>
            <person name="Lutzoni F."/>
            <person name="Magnuson J."/>
            <person name="Mondo S."/>
            <person name="Nolan M."/>
            <person name="Ohm R."/>
            <person name="Pangilinan J."/>
            <person name="Park H.-J."/>
            <person name="Ramirez L."/>
            <person name="Alfaro M."/>
            <person name="Sun H."/>
            <person name="Tritt A."/>
            <person name="Yoshinaga Y."/>
            <person name="Zwiers L.-H."/>
            <person name="Turgeon B.G."/>
            <person name="Goodwin S.B."/>
            <person name="Spatafora J.W."/>
            <person name="Crous P.W."/>
            <person name="Grigoriev I.V."/>
        </authorList>
    </citation>
    <scope>NUCLEOTIDE SEQUENCE</scope>
    <source>
        <strain evidence="2">P77</strain>
    </source>
</reference>
<feature type="compositionally biased region" description="Basic and acidic residues" evidence="1">
    <location>
        <begin position="79"/>
        <end position="92"/>
    </location>
</feature>
<evidence type="ECO:0000313" key="3">
    <source>
        <dbReference type="Proteomes" id="UP000800040"/>
    </source>
</evidence>
<feature type="region of interest" description="Disordered" evidence="1">
    <location>
        <begin position="291"/>
        <end position="345"/>
    </location>
</feature>
<feature type="compositionally biased region" description="Low complexity" evidence="1">
    <location>
        <begin position="318"/>
        <end position="339"/>
    </location>
</feature>
<accession>A0A6A5K6T8</accession>
<dbReference type="EMBL" id="ML975405">
    <property type="protein sequence ID" value="KAF1830212.1"/>
    <property type="molecule type" value="Genomic_DNA"/>
</dbReference>
<feature type="compositionally biased region" description="Acidic residues" evidence="1">
    <location>
        <begin position="102"/>
        <end position="123"/>
    </location>
</feature>
<gene>
    <name evidence="2" type="ORF">BDW02DRAFT_573261</name>
</gene>
<dbReference type="OrthoDB" id="5316527at2759"/>
<feature type="compositionally biased region" description="Low complexity" evidence="1">
    <location>
        <begin position="293"/>
        <end position="308"/>
    </location>
</feature>
<feature type="region of interest" description="Disordered" evidence="1">
    <location>
        <begin position="79"/>
        <end position="139"/>
    </location>
</feature>
<dbReference type="AlphaFoldDB" id="A0A6A5K6T8"/>
<organism evidence="2 3">
    <name type="scientific">Decorospora gaudefroyi</name>
    <dbReference type="NCBI Taxonomy" id="184978"/>
    <lineage>
        <taxon>Eukaryota</taxon>
        <taxon>Fungi</taxon>
        <taxon>Dikarya</taxon>
        <taxon>Ascomycota</taxon>
        <taxon>Pezizomycotina</taxon>
        <taxon>Dothideomycetes</taxon>
        <taxon>Pleosporomycetidae</taxon>
        <taxon>Pleosporales</taxon>
        <taxon>Pleosporineae</taxon>
        <taxon>Pleosporaceae</taxon>
        <taxon>Decorospora</taxon>
    </lineage>
</organism>
<protein>
    <submittedName>
        <fullName evidence="2">Uncharacterized protein</fullName>
    </submittedName>
</protein>
<evidence type="ECO:0000256" key="1">
    <source>
        <dbReference type="SAM" id="MobiDB-lite"/>
    </source>
</evidence>
<dbReference type="Proteomes" id="UP000800040">
    <property type="component" value="Unassembled WGS sequence"/>
</dbReference>
<keyword evidence="3" id="KW-1185">Reference proteome</keyword>
<proteinExistence type="predicted"/>
<sequence length="434" mass="49332">MFKPTVLRRNFSLFRAIPHARIVRSAVRHGHEAVTIHRVRIRRPFFRKSRLVGAIALGTAAYGLGKLLDITVEVDEIEEDKRPMRSDSRAQEDGWQDAGKEGDDDEEEEEDEEDDDDDDDDDAILFLPTGFSRPRPATFYKGSDPEWQEFRKISRDRERVHKIRGELVAMLRNFAANSPKYVARVGKVDTEKGKAWLEIKFPDGPPIEYERPGIELTEDLEWRKATRPVEAVHHHHLNRILYPTEAANALYTDTTKKARKSWKDFKVYMGWEEAPKTEIWKQFVKRIDTQLQSSRSASASSTTTTPDVDPNPNPNPNPLAKSSAKDTQQSAASSSAPPAGDVSKDMRLILPDPKKMTLDLSQFREDFKKAFRPYPKPLPRGAFLVMGLIEIHGTKARMTINVGAAYDPKQGCFINLQGSVYHYAEHRQSPRGGP</sequence>
<evidence type="ECO:0000313" key="2">
    <source>
        <dbReference type="EMBL" id="KAF1830212.1"/>
    </source>
</evidence>
<name>A0A6A5K6T8_9PLEO</name>